<dbReference type="RefSeq" id="WP_282765482.1">
    <property type="nucleotide sequence ID" value="NZ_JASCTH010000031.1"/>
</dbReference>
<evidence type="ECO:0000256" key="2">
    <source>
        <dbReference type="ARBA" id="ARBA00022963"/>
    </source>
</evidence>
<dbReference type="PROSITE" id="PS51318">
    <property type="entry name" value="TAT"/>
    <property type="match status" value="1"/>
</dbReference>
<accession>A0ABT6WWP5</accession>
<comment type="caution">
    <text evidence="4">The sequence shown here is derived from an EMBL/GenBank/DDBJ whole genome shotgun (WGS) entry which is preliminary data.</text>
</comment>
<evidence type="ECO:0000256" key="3">
    <source>
        <dbReference type="ARBA" id="ARBA00023098"/>
    </source>
</evidence>
<dbReference type="InterPro" id="IPR029058">
    <property type="entry name" value="AB_hydrolase_fold"/>
</dbReference>
<dbReference type="InterPro" id="IPR006311">
    <property type="entry name" value="TAT_signal"/>
</dbReference>
<keyword evidence="5" id="KW-1185">Reference proteome</keyword>
<gene>
    <name evidence="4" type="ORF">QLQ12_36840</name>
</gene>
<dbReference type="Proteomes" id="UP001241758">
    <property type="component" value="Unassembled WGS sequence"/>
</dbReference>
<proteinExistence type="predicted"/>
<dbReference type="PANTHER" id="PTHR10272">
    <property type="entry name" value="PLATELET-ACTIVATING FACTOR ACETYLHYDROLASE"/>
    <property type="match status" value="1"/>
</dbReference>
<evidence type="ECO:0000256" key="1">
    <source>
        <dbReference type="ARBA" id="ARBA00022801"/>
    </source>
</evidence>
<keyword evidence="3" id="KW-0443">Lipid metabolism</keyword>
<evidence type="ECO:0000313" key="5">
    <source>
        <dbReference type="Proteomes" id="UP001241758"/>
    </source>
</evidence>
<evidence type="ECO:0000313" key="4">
    <source>
        <dbReference type="EMBL" id="MDI6104172.1"/>
    </source>
</evidence>
<sequence length="398" mass="43047">MPSTSAIQRRMTRRRLLAAALTTGAVLPIGLAGPARSAPATGPARLTLPPPTGPYPIGTVPLHLVDRGRPNPVAGPSRYRELMVSVWYPACATGRHPLTSWLPDAPMRALLESAGFDPAVVTAPRTAGHLSAPVRPANGRLPVVVYSHGAHDHRSDTTITVQELASHGYAVVTVDHTHDAFTEFPDGRVGVPLDDPALTPWDFAADIRFVLDRIADLAAGRNPDIEQRPLPAGLGTALDTGRIGVFGWSKGGTATALAMIGDERIRAGLSIDGPMQSQPPVSGGLDRPFMMMTAEFTRDAEPSVAEFWSQLRGWRLNIQADGAIHSSYCDQQWLLPQLADVIDMPAERLTEWIGTLAPARAVRIQQAYPLAFFDLHLRRRGHLLDRPSTAFPEVRFLA</sequence>
<dbReference type="PANTHER" id="PTHR10272:SF0">
    <property type="entry name" value="PLATELET-ACTIVATING FACTOR ACETYLHYDROLASE"/>
    <property type="match status" value="1"/>
</dbReference>
<dbReference type="SUPFAM" id="SSF53474">
    <property type="entry name" value="alpha/beta-Hydrolases"/>
    <property type="match status" value="1"/>
</dbReference>
<reference evidence="4 5" key="1">
    <citation type="submission" date="2023-05" db="EMBL/GenBank/DDBJ databases">
        <title>Actinoplanes sp. NEAU-A12 genome sequencing.</title>
        <authorList>
            <person name="Wang Z.-S."/>
        </authorList>
    </citation>
    <scope>NUCLEOTIDE SEQUENCE [LARGE SCALE GENOMIC DNA]</scope>
    <source>
        <strain evidence="4 5">NEAU-A12</strain>
    </source>
</reference>
<protein>
    <submittedName>
        <fullName evidence="4">Acetylhydrolase</fullName>
    </submittedName>
</protein>
<organism evidence="4 5">
    <name type="scientific">Actinoplanes sandaracinus</name>
    <dbReference type="NCBI Taxonomy" id="3045177"/>
    <lineage>
        <taxon>Bacteria</taxon>
        <taxon>Bacillati</taxon>
        <taxon>Actinomycetota</taxon>
        <taxon>Actinomycetes</taxon>
        <taxon>Micromonosporales</taxon>
        <taxon>Micromonosporaceae</taxon>
        <taxon>Actinoplanes</taxon>
    </lineage>
</organism>
<keyword evidence="1" id="KW-0378">Hydrolase</keyword>
<dbReference type="Gene3D" id="3.40.50.1820">
    <property type="entry name" value="alpha/beta hydrolase"/>
    <property type="match status" value="1"/>
</dbReference>
<dbReference type="Pfam" id="PF03403">
    <property type="entry name" value="PAF-AH_p_II"/>
    <property type="match status" value="1"/>
</dbReference>
<name>A0ABT6WWP5_9ACTN</name>
<keyword evidence="2" id="KW-0442">Lipid degradation</keyword>
<dbReference type="EMBL" id="JASCTH010000031">
    <property type="protein sequence ID" value="MDI6104172.1"/>
    <property type="molecule type" value="Genomic_DNA"/>
</dbReference>